<keyword evidence="7 12" id="KW-1133">Transmembrane helix</keyword>
<reference evidence="13" key="1">
    <citation type="journal article" date="2014" name="Int. J. Syst. Evol. Microbiol.">
        <title>Complete genome sequence of Corynebacterium casei LMG S-19264T (=DSM 44701T), isolated from a smear-ripened cheese.</title>
        <authorList>
            <consortium name="US DOE Joint Genome Institute (JGI-PGF)"/>
            <person name="Walter F."/>
            <person name="Albersmeier A."/>
            <person name="Kalinowski J."/>
            <person name="Ruckert C."/>
        </authorList>
    </citation>
    <scope>NUCLEOTIDE SEQUENCE</scope>
    <source>
        <strain evidence="13">CGMCC 1.7081</strain>
    </source>
</reference>
<reference evidence="13" key="2">
    <citation type="submission" date="2020-09" db="EMBL/GenBank/DDBJ databases">
        <authorList>
            <person name="Sun Q."/>
            <person name="Zhou Y."/>
        </authorList>
    </citation>
    <scope>NUCLEOTIDE SEQUENCE</scope>
    <source>
        <strain evidence="13">CGMCC 1.7081</strain>
    </source>
</reference>
<feature type="transmembrane region" description="Helical" evidence="12">
    <location>
        <begin position="266"/>
        <end position="286"/>
    </location>
</feature>
<comment type="function">
    <text evidence="10">Low-affinity potassium transport system. Interacts with Trk system potassium uptake protein TrkA.</text>
</comment>
<evidence type="ECO:0000313" key="14">
    <source>
        <dbReference type="Proteomes" id="UP000611500"/>
    </source>
</evidence>
<sequence>MAPGMQRMSFVVFINSVAMLAMAGLMALTALIFPSTAGVFGESFVLTGLLGGAAALAGARSSHDMAPAHGFLLTASVWMTAALCGALPLMIWQLSPMDAFFESMSGITTTGSTVMSGLDETPRGILFWRALLQGMGGIGFVVTGVALLPMLKVGGMQLFRTESSEQGDKELANAARFAMATMTAYVGLMAICFLLYLFGGMSLFDAVTHAMTTLSTGGYSNYDASFGHFDSPFLQYTATIFMALGGIPFAWYIRAILRGNMAGEQVRVMAAFLLTVTLGLTAWLVLVNDMEVEPTFRQVAFNVVSVVTTTGYASTDYTLWGPFAVAVFFGITAVGGCTGSTAGGAKMMRWIVFFRLAASAVTRIRAPHQVVVPRYEGRPIGPDVTSGVITFFTLYFATVMIMAVMLNMLGLDFLTALSGALTAVANVGPGVGEIIGPAGNFATLDNASKLILAIGMYLGRLEMATVLVLLTPAFWRAIA</sequence>
<gene>
    <name evidence="13" type="primary">trkH</name>
    <name evidence="13" type="ORF">GCM10010961_34720</name>
</gene>
<comment type="subcellular location">
    <subcellularLocation>
        <location evidence="10">Cell inner membrane</location>
        <topology evidence="10">Multi-pass membrane protein</topology>
    </subcellularLocation>
    <subcellularLocation>
        <location evidence="1">Cell membrane</location>
        <topology evidence="1">Multi-pass membrane protein</topology>
    </subcellularLocation>
</comment>
<protein>
    <recommendedName>
        <fullName evidence="10">Trk system potassium uptake protein</fullName>
    </recommendedName>
</protein>
<dbReference type="PANTHER" id="PTHR32024">
    <property type="entry name" value="TRK SYSTEM POTASSIUM UPTAKE PROTEIN TRKG-RELATED"/>
    <property type="match status" value="1"/>
</dbReference>
<feature type="binding site" evidence="11">
    <location>
        <position position="427"/>
    </location>
    <ligand>
        <name>K(+)</name>
        <dbReference type="ChEBI" id="CHEBI:29103"/>
    </ligand>
</feature>
<evidence type="ECO:0000313" key="13">
    <source>
        <dbReference type="EMBL" id="GHG98982.1"/>
    </source>
</evidence>
<evidence type="ECO:0000256" key="3">
    <source>
        <dbReference type="ARBA" id="ARBA00022475"/>
    </source>
</evidence>
<evidence type="ECO:0000256" key="9">
    <source>
        <dbReference type="ARBA" id="ARBA00023136"/>
    </source>
</evidence>
<keyword evidence="9 10" id="KW-0472">Membrane</keyword>
<feature type="transmembrane region" description="Helical" evidence="12">
    <location>
        <begin position="319"/>
        <end position="338"/>
    </location>
</feature>
<comment type="similarity">
    <text evidence="10">Belongs to the TrkH potassium transport family.</text>
</comment>
<keyword evidence="11" id="KW-0479">Metal-binding</keyword>
<feature type="binding site" evidence="11">
    <location>
        <position position="109"/>
    </location>
    <ligand>
        <name>K(+)</name>
        <dbReference type="ChEBI" id="CHEBI:29103"/>
    </ligand>
</feature>
<keyword evidence="14" id="KW-1185">Reference proteome</keyword>
<dbReference type="Proteomes" id="UP000611500">
    <property type="component" value="Unassembled WGS sequence"/>
</dbReference>
<keyword evidence="4 10" id="KW-0633">Potassium transport</keyword>
<feature type="transmembrane region" description="Helical" evidence="12">
    <location>
        <begin position="233"/>
        <end position="254"/>
    </location>
</feature>
<keyword evidence="8 10" id="KW-0406">Ion transport</keyword>
<dbReference type="GO" id="GO:0015379">
    <property type="term" value="F:potassium:chloride symporter activity"/>
    <property type="evidence" value="ECO:0007669"/>
    <property type="project" value="InterPro"/>
</dbReference>
<dbReference type="EMBL" id="BNAP01000022">
    <property type="protein sequence ID" value="GHG98982.1"/>
    <property type="molecule type" value="Genomic_DNA"/>
</dbReference>
<feature type="transmembrane region" description="Helical" evidence="12">
    <location>
        <begin position="71"/>
        <end position="94"/>
    </location>
</feature>
<evidence type="ECO:0000256" key="5">
    <source>
        <dbReference type="ARBA" id="ARBA00022692"/>
    </source>
</evidence>
<dbReference type="InterPro" id="IPR003445">
    <property type="entry name" value="Cat_transpt"/>
</dbReference>
<keyword evidence="2 10" id="KW-0813">Transport</keyword>
<keyword evidence="6 10" id="KW-0630">Potassium</keyword>
<feature type="binding site" evidence="11">
    <location>
        <position position="110"/>
    </location>
    <ligand>
        <name>K(+)</name>
        <dbReference type="ChEBI" id="CHEBI:29103"/>
    </ligand>
</feature>
<evidence type="ECO:0000256" key="1">
    <source>
        <dbReference type="ARBA" id="ARBA00004651"/>
    </source>
</evidence>
<feature type="binding site" evidence="11">
    <location>
        <position position="309"/>
    </location>
    <ligand>
        <name>K(+)</name>
        <dbReference type="ChEBI" id="CHEBI:29103"/>
    </ligand>
</feature>
<keyword evidence="10" id="KW-0997">Cell inner membrane</keyword>
<dbReference type="PANTHER" id="PTHR32024:SF3">
    <property type="entry name" value="TRK SYSTEM POTASSIUM UPTAKE PROTEIN"/>
    <property type="match status" value="1"/>
</dbReference>
<accession>A0A8J3MEM8</accession>
<evidence type="ECO:0000256" key="8">
    <source>
        <dbReference type="ARBA" id="ARBA00023065"/>
    </source>
</evidence>
<feature type="transmembrane region" description="Helical" evidence="12">
    <location>
        <begin position="386"/>
        <end position="406"/>
    </location>
</feature>
<evidence type="ECO:0000256" key="6">
    <source>
        <dbReference type="ARBA" id="ARBA00022958"/>
    </source>
</evidence>
<keyword evidence="5 12" id="KW-0812">Transmembrane</keyword>
<evidence type="ECO:0000256" key="4">
    <source>
        <dbReference type="ARBA" id="ARBA00022538"/>
    </source>
</evidence>
<evidence type="ECO:0000256" key="12">
    <source>
        <dbReference type="SAM" id="Phobius"/>
    </source>
</evidence>
<feature type="binding site" evidence="11">
    <location>
        <position position="426"/>
    </location>
    <ligand>
        <name>K(+)</name>
        <dbReference type="ChEBI" id="CHEBI:29103"/>
    </ligand>
</feature>
<dbReference type="Pfam" id="PF02386">
    <property type="entry name" value="TrkH"/>
    <property type="match status" value="1"/>
</dbReference>
<evidence type="ECO:0000256" key="10">
    <source>
        <dbReference type="PIRNR" id="PIRNR006247"/>
    </source>
</evidence>
<feature type="transmembrane region" description="Helical" evidence="12">
    <location>
        <begin position="12"/>
        <end position="33"/>
    </location>
</feature>
<organism evidence="13 14">
    <name type="scientific">Pseudodonghicola xiamenensis</name>
    <dbReference type="NCBI Taxonomy" id="337702"/>
    <lineage>
        <taxon>Bacteria</taxon>
        <taxon>Pseudomonadati</taxon>
        <taxon>Pseudomonadota</taxon>
        <taxon>Alphaproteobacteria</taxon>
        <taxon>Rhodobacterales</taxon>
        <taxon>Paracoccaceae</taxon>
        <taxon>Pseudodonghicola</taxon>
    </lineage>
</organism>
<feature type="transmembrane region" description="Helical" evidence="12">
    <location>
        <begin position="177"/>
        <end position="198"/>
    </location>
</feature>
<keyword evidence="3 10" id="KW-1003">Cell membrane</keyword>
<evidence type="ECO:0000256" key="7">
    <source>
        <dbReference type="ARBA" id="ARBA00022989"/>
    </source>
</evidence>
<feature type="transmembrane region" description="Helical" evidence="12">
    <location>
        <begin position="451"/>
        <end position="475"/>
    </location>
</feature>
<feature type="binding site" evidence="11">
    <location>
        <position position="217"/>
    </location>
    <ligand>
        <name>K(+)</name>
        <dbReference type="ChEBI" id="CHEBI:29103"/>
    </ligand>
</feature>
<feature type="transmembrane region" description="Helical" evidence="12">
    <location>
        <begin position="39"/>
        <end position="59"/>
    </location>
</feature>
<comment type="caution">
    <text evidence="13">The sequence shown here is derived from an EMBL/GenBank/DDBJ whole genome shotgun (WGS) entry which is preliminary data.</text>
</comment>
<feature type="transmembrane region" description="Helical" evidence="12">
    <location>
        <begin position="126"/>
        <end position="151"/>
    </location>
</feature>
<dbReference type="AlphaFoldDB" id="A0A8J3MEM8"/>
<proteinExistence type="inferred from homology"/>
<dbReference type="GO" id="GO:0046872">
    <property type="term" value="F:metal ion binding"/>
    <property type="evidence" value="ECO:0007669"/>
    <property type="project" value="UniProtKB-KW"/>
</dbReference>
<evidence type="ECO:0000256" key="11">
    <source>
        <dbReference type="PIRSR" id="PIRSR006247-1"/>
    </source>
</evidence>
<dbReference type="PIRSF" id="PIRSF006247">
    <property type="entry name" value="TrkH"/>
    <property type="match status" value="1"/>
</dbReference>
<name>A0A8J3MEM8_9RHOB</name>
<feature type="binding site" evidence="11">
    <location>
        <position position="310"/>
    </location>
    <ligand>
        <name>K(+)</name>
        <dbReference type="ChEBI" id="CHEBI:29103"/>
    </ligand>
</feature>
<dbReference type="InterPro" id="IPR004772">
    <property type="entry name" value="TrkH"/>
</dbReference>
<dbReference type="GO" id="GO:0005886">
    <property type="term" value="C:plasma membrane"/>
    <property type="evidence" value="ECO:0007669"/>
    <property type="project" value="UniProtKB-SubCell"/>
</dbReference>
<evidence type="ECO:0000256" key="2">
    <source>
        <dbReference type="ARBA" id="ARBA00022448"/>
    </source>
</evidence>